<dbReference type="InParanoid" id="K4ANX9"/>
<reference evidence="3" key="1">
    <citation type="journal article" date="2012" name="Nat. Biotechnol.">
        <title>Reference genome sequence of the model plant Setaria.</title>
        <authorList>
            <person name="Bennetzen J.L."/>
            <person name="Schmutz J."/>
            <person name="Wang H."/>
            <person name="Percifield R."/>
            <person name="Hawkins J."/>
            <person name="Pontaroli A.C."/>
            <person name="Estep M."/>
            <person name="Feng L."/>
            <person name="Vaughn J.N."/>
            <person name="Grimwood J."/>
            <person name="Jenkins J."/>
            <person name="Barry K."/>
            <person name="Lindquist E."/>
            <person name="Hellsten U."/>
            <person name="Deshpande S."/>
            <person name="Wang X."/>
            <person name="Wu X."/>
            <person name="Mitros T."/>
            <person name="Triplett J."/>
            <person name="Yang X."/>
            <person name="Ye C.Y."/>
            <person name="Mauro-Herrera M."/>
            <person name="Wang L."/>
            <person name="Li P."/>
            <person name="Sharma M."/>
            <person name="Sharma R."/>
            <person name="Ronald P.C."/>
            <person name="Panaud O."/>
            <person name="Kellogg E.A."/>
            <person name="Brutnell T.P."/>
            <person name="Doust A.N."/>
            <person name="Tuskan G.A."/>
            <person name="Rokhsar D."/>
            <person name="Devos K.M."/>
        </authorList>
    </citation>
    <scope>NUCLEOTIDE SEQUENCE [LARGE SCALE GENOMIC DNA]</scope>
    <source>
        <strain evidence="3">cv. Yugu1</strain>
    </source>
</reference>
<dbReference type="HOGENOM" id="CLU_2350688_0_0_1"/>
<dbReference type="EMBL" id="AGNK02005325">
    <property type="status" value="NOT_ANNOTATED_CDS"/>
    <property type="molecule type" value="Genomic_DNA"/>
</dbReference>
<name>K4ANX9_SETIT</name>
<feature type="region of interest" description="Disordered" evidence="1">
    <location>
        <begin position="78"/>
        <end position="97"/>
    </location>
</feature>
<keyword evidence="3" id="KW-1185">Reference proteome</keyword>
<dbReference type="Gramene" id="KQK86666">
    <property type="protein sequence ID" value="KQK86666"/>
    <property type="gene ID" value="SETIT_040627mg"/>
</dbReference>
<feature type="compositionally biased region" description="Basic and acidic residues" evidence="1">
    <location>
        <begin position="1"/>
        <end position="10"/>
    </location>
</feature>
<evidence type="ECO:0000313" key="3">
    <source>
        <dbReference type="Proteomes" id="UP000004995"/>
    </source>
</evidence>
<proteinExistence type="predicted"/>
<feature type="compositionally biased region" description="Pro residues" evidence="1">
    <location>
        <begin position="13"/>
        <end position="22"/>
    </location>
</feature>
<evidence type="ECO:0000313" key="2">
    <source>
        <dbReference type="EnsemblPlants" id="KQK86666"/>
    </source>
</evidence>
<feature type="region of interest" description="Disordered" evidence="1">
    <location>
        <begin position="1"/>
        <end position="24"/>
    </location>
</feature>
<organism evidence="2 3">
    <name type="scientific">Setaria italica</name>
    <name type="common">Foxtail millet</name>
    <name type="synonym">Panicum italicum</name>
    <dbReference type="NCBI Taxonomy" id="4555"/>
    <lineage>
        <taxon>Eukaryota</taxon>
        <taxon>Viridiplantae</taxon>
        <taxon>Streptophyta</taxon>
        <taxon>Embryophyta</taxon>
        <taxon>Tracheophyta</taxon>
        <taxon>Spermatophyta</taxon>
        <taxon>Magnoliopsida</taxon>
        <taxon>Liliopsida</taxon>
        <taxon>Poales</taxon>
        <taxon>Poaceae</taxon>
        <taxon>PACMAD clade</taxon>
        <taxon>Panicoideae</taxon>
        <taxon>Panicodae</taxon>
        <taxon>Paniceae</taxon>
        <taxon>Cenchrinae</taxon>
        <taxon>Setaria</taxon>
    </lineage>
</organism>
<protein>
    <submittedName>
        <fullName evidence="2">Uncharacterized protein</fullName>
    </submittedName>
</protein>
<dbReference type="AlphaFoldDB" id="K4ANX9"/>
<sequence>MGKKGKENEKAWPSPPASPCDPFPHLETLLDSDRCAKRPQPLSLPDSYAPPLPPLLSLAASRHSLAFPNSLSVVLIGSRNSSRSPAPQIERPCWTLG</sequence>
<reference evidence="2" key="2">
    <citation type="submission" date="2018-08" db="UniProtKB">
        <authorList>
            <consortium name="EnsemblPlants"/>
        </authorList>
    </citation>
    <scope>IDENTIFICATION</scope>
    <source>
        <strain evidence="2">Yugu1</strain>
    </source>
</reference>
<dbReference type="Proteomes" id="UP000004995">
    <property type="component" value="Unassembled WGS sequence"/>
</dbReference>
<dbReference type="EnsemblPlants" id="KQK86666">
    <property type="protein sequence ID" value="KQK86666"/>
    <property type="gene ID" value="SETIT_040627mg"/>
</dbReference>
<accession>K4ANX9</accession>
<evidence type="ECO:0000256" key="1">
    <source>
        <dbReference type="SAM" id="MobiDB-lite"/>
    </source>
</evidence>